<dbReference type="Proteomes" id="UP001470230">
    <property type="component" value="Unassembled WGS sequence"/>
</dbReference>
<evidence type="ECO:0000256" key="1">
    <source>
        <dbReference type="SAM" id="MobiDB-lite"/>
    </source>
</evidence>
<feature type="region of interest" description="Disordered" evidence="1">
    <location>
        <begin position="856"/>
        <end position="936"/>
    </location>
</feature>
<dbReference type="EMBL" id="JAPFFF010000020">
    <property type="protein sequence ID" value="KAK8857488.1"/>
    <property type="molecule type" value="Genomic_DNA"/>
</dbReference>
<dbReference type="Pfam" id="PF01841">
    <property type="entry name" value="Transglut_core"/>
    <property type="match status" value="1"/>
</dbReference>
<dbReference type="SUPFAM" id="SSF54001">
    <property type="entry name" value="Cysteine proteinases"/>
    <property type="match status" value="1"/>
</dbReference>
<evidence type="ECO:0000313" key="4">
    <source>
        <dbReference type="Proteomes" id="UP001470230"/>
    </source>
</evidence>
<feature type="compositionally biased region" description="Acidic residues" evidence="1">
    <location>
        <begin position="664"/>
        <end position="685"/>
    </location>
</feature>
<name>A0ABR2I506_9EUKA</name>
<feature type="domain" description="Transglutaminase-like" evidence="2">
    <location>
        <begin position="74"/>
        <end position="182"/>
    </location>
</feature>
<gene>
    <name evidence="3" type="ORF">M9Y10_015893</name>
</gene>
<feature type="compositionally biased region" description="Basic and acidic residues" evidence="1">
    <location>
        <begin position="887"/>
        <end position="920"/>
    </location>
</feature>
<reference evidence="3 4" key="1">
    <citation type="submission" date="2024-04" db="EMBL/GenBank/DDBJ databases">
        <title>Tritrichomonas musculus Genome.</title>
        <authorList>
            <person name="Alves-Ferreira E."/>
            <person name="Grigg M."/>
            <person name="Lorenzi H."/>
            <person name="Galac M."/>
        </authorList>
    </citation>
    <scope>NUCLEOTIDE SEQUENCE [LARGE SCALE GENOMIC DNA]</scope>
    <source>
        <strain evidence="3 4">EAF2021</strain>
    </source>
</reference>
<accession>A0ABR2I506</accession>
<dbReference type="InterPro" id="IPR038765">
    <property type="entry name" value="Papain-like_cys_pep_sf"/>
</dbReference>
<comment type="caution">
    <text evidence="3">The sequence shown here is derived from an EMBL/GenBank/DDBJ whole genome shotgun (WGS) entry which is preliminary data.</text>
</comment>
<dbReference type="Gene3D" id="3.10.620.30">
    <property type="match status" value="1"/>
</dbReference>
<keyword evidence="4" id="KW-1185">Reference proteome</keyword>
<protein>
    <recommendedName>
        <fullName evidence="2">Transglutaminase-like domain-containing protein</fullName>
    </recommendedName>
</protein>
<evidence type="ECO:0000259" key="2">
    <source>
        <dbReference type="Pfam" id="PF01841"/>
    </source>
</evidence>
<dbReference type="PANTHER" id="PTHR46333:SF2">
    <property type="entry name" value="CYTOKINESIS PROTEIN 3"/>
    <property type="match status" value="1"/>
</dbReference>
<sequence length="936" mass="111069">MINQENFTYYLRYLSRLTDSKPILYKEIPREFLEFFSVGGLSESLNINIRNPPPVNWTKVEKYIEDNTFNDFNSLAQGIKDNFQTPMDKLYAVYYYATHHIQYDWARFLMKERDSMSIDEIFTTNKGVCAEYSDFFVALSKKVGITSKIMTILKFGNTSKGHGYEPTNPPTEPKRDHACVFVEIDGESFLSEPTWGAGPVDDNGVFSFSYVKSYFLIPYYLGCISHYPDYDKFTSYRYSFPFEKFTALNKISFSKEVRLESNPFLVIDVKDGKYEMQFSFLMPGNRVTANFFIMEGKEWKKRDSIFASFKCLERNLPANAFSYQPEEKRCRYKMSICFPENGQWRVEVYGDRKSLFDNYFFVKGAKLVLDHIPGDGMEEAGFKPITPLEGLSTVTKGFARIRFTVKLKRAELLIHVFKIKKGTFQRESEESVDLVFHTFATELPFESGDGDDRLVEDWVFVEFPENGRWEVYIYFKNDEGTYSYGVTYYFDVTGSSGDHAYYSISDVPKTREFVPFKTSHPDEVWTEPSTSVVVLKKFDFYFHVFSEKKLSVYFVPVNKEDSQTIYPTLLNEKETGQNHIVDREYSVSFHSKGDYDLNLWGEKLYGRQHYYVIDFDLHEESLKEKRMMNDIKNEIEGKIDYNDDIPLTVKRNVDDMLKEQILLNEEEEENKNENESENESESEETDIYVAEQKEINELTEKTSKLKQRNEMLQLRFDEMERRENLLKLDFVKQINQLRDDWEKKDKRLTEERLESSRRRKIEYEDMERREKLLAERKIANLNKRIRMIEEQLETDPDKRNELVQLQQQLIEEENNDVFTISARRQKRIDEERQEELDYEEMKANERMKKMKIIKELDEEIQKSVRGGEEGFRKEREKMKKTNKKKKENNEKQETKEENEEKSKKQKKSEPVKKEENKTQENEEIPTQKKSKSCILI</sequence>
<dbReference type="PANTHER" id="PTHR46333">
    <property type="entry name" value="CYTOKINESIS PROTEIN 3"/>
    <property type="match status" value="1"/>
</dbReference>
<feature type="region of interest" description="Disordered" evidence="1">
    <location>
        <begin position="662"/>
        <end position="685"/>
    </location>
</feature>
<proteinExistence type="predicted"/>
<dbReference type="InterPro" id="IPR052557">
    <property type="entry name" value="CAP/Cytokinesis_protein"/>
</dbReference>
<dbReference type="InterPro" id="IPR002931">
    <property type="entry name" value="Transglutaminase-like"/>
</dbReference>
<feature type="compositionally biased region" description="Basic and acidic residues" evidence="1">
    <location>
        <begin position="856"/>
        <end position="879"/>
    </location>
</feature>
<organism evidence="3 4">
    <name type="scientific">Tritrichomonas musculus</name>
    <dbReference type="NCBI Taxonomy" id="1915356"/>
    <lineage>
        <taxon>Eukaryota</taxon>
        <taxon>Metamonada</taxon>
        <taxon>Parabasalia</taxon>
        <taxon>Tritrichomonadida</taxon>
        <taxon>Tritrichomonadidae</taxon>
        <taxon>Tritrichomonas</taxon>
    </lineage>
</organism>
<evidence type="ECO:0000313" key="3">
    <source>
        <dbReference type="EMBL" id="KAK8857488.1"/>
    </source>
</evidence>